<comment type="caution">
    <text evidence="2">The sequence shown here is derived from an EMBL/GenBank/DDBJ whole genome shotgun (WGS) entry which is preliminary data.</text>
</comment>
<proteinExistence type="predicted"/>
<name>A0A085WLN2_9BACT</name>
<reference evidence="2 3" key="1">
    <citation type="submission" date="2014-04" db="EMBL/GenBank/DDBJ databases">
        <title>Genome assembly of Hyalangium minutum DSM 14724.</title>
        <authorList>
            <person name="Sharma G."/>
            <person name="Subramanian S."/>
        </authorList>
    </citation>
    <scope>NUCLEOTIDE SEQUENCE [LARGE SCALE GENOMIC DNA]</scope>
    <source>
        <strain evidence="2 3">DSM 14724</strain>
    </source>
</reference>
<accession>A0A085WLN2</accession>
<dbReference type="AlphaFoldDB" id="A0A085WLN2"/>
<dbReference type="EMBL" id="JMCB01000006">
    <property type="protein sequence ID" value="KFE68595.1"/>
    <property type="molecule type" value="Genomic_DNA"/>
</dbReference>
<dbReference type="OrthoDB" id="5513897at2"/>
<dbReference type="RefSeq" id="WP_044189495.1">
    <property type="nucleotide sequence ID" value="NZ_JMCB01000006.1"/>
</dbReference>
<feature type="signal peptide" evidence="1">
    <location>
        <begin position="1"/>
        <end position="21"/>
    </location>
</feature>
<keyword evidence="1" id="KW-0732">Signal</keyword>
<organism evidence="2 3">
    <name type="scientific">Hyalangium minutum</name>
    <dbReference type="NCBI Taxonomy" id="394096"/>
    <lineage>
        <taxon>Bacteria</taxon>
        <taxon>Pseudomonadati</taxon>
        <taxon>Myxococcota</taxon>
        <taxon>Myxococcia</taxon>
        <taxon>Myxococcales</taxon>
        <taxon>Cystobacterineae</taxon>
        <taxon>Archangiaceae</taxon>
        <taxon>Hyalangium</taxon>
    </lineage>
</organism>
<feature type="chain" id="PRO_5001799892" description="Lipoprotein" evidence="1">
    <location>
        <begin position="22"/>
        <end position="198"/>
    </location>
</feature>
<dbReference type="STRING" id="394096.DB31_7832"/>
<evidence type="ECO:0000313" key="3">
    <source>
        <dbReference type="Proteomes" id="UP000028725"/>
    </source>
</evidence>
<dbReference type="Proteomes" id="UP000028725">
    <property type="component" value="Unassembled WGS sequence"/>
</dbReference>
<evidence type="ECO:0000313" key="2">
    <source>
        <dbReference type="EMBL" id="KFE68595.1"/>
    </source>
</evidence>
<evidence type="ECO:0000256" key="1">
    <source>
        <dbReference type="SAM" id="SignalP"/>
    </source>
</evidence>
<keyword evidence="3" id="KW-1185">Reference proteome</keyword>
<dbReference type="PROSITE" id="PS51257">
    <property type="entry name" value="PROKAR_LIPOPROTEIN"/>
    <property type="match status" value="1"/>
</dbReference>
<sequence>MKRFAKWVGGVWLAASAVACAGANREVPLLDEHPVSASAGQGGGAEIDTGEWAWMNETRKSAQARHKLYEQVSEELGLDERDSAVHRRAPGRKGGGVGGSGMAGGERRSCAEVLAAGEPAALVSGTLDFAQDGLLTVNVPGQGPMKLRTDASTCAVQARHALAPESLLEGGEVRVSYILEDGLPTARVIRAEPLRFTH</sequence>
<gene>
    <name evidence="2" type="ORF">DB31_7832</name>
</gene>
<protein>
    <recommendedName>
        <fullName evidence="4">Lipoprotein</fullName>
    </recommendedName>
</protein>
<evidence type="ECO:0008006" key="4">
    <source>
        <dbReference type="Google" id="ProtNLM"/>
    </source>
</evidence>